<protein>
    <submittedName>
        <fullName evidence="1">Uncharacterized protein</fullName>
    </submittedName>
</protein>
<organism evidence="1 2">
    <name type="scientific">Trichomalopsis sarcophagae</name>
    <dbReference type="NCBI Taxonomy" id="543379"/>
    <lineage>
        <taxon>Eukaryota</taxon>
        <taxon>Metazoa</taxon>
        <taxon>Ecdysozoa</taxon>
        <taxon>Arthropoda</taxon>
        <taxon>Hexapoda</taxon>
        <taxon>Insecta</taxon>
        <taxon>Pterygota</taxon>
        <taxon>Neoptera</taxon>
        <taxon>Endopterygota</taxon>
        <taxon>Hymenoptera</taxon>
        <taxon>Apocrita</taxon>
        <taxon>Proctotrupomorpha</taxon>
        <taxon>Chalcidoidea</taxon>
        <taxon>Pteromalidae</taxon>
        <taxon>Pteromalinae</taxon>
        <taxon>Trichomalopsis</taxon>
    </lineage>
</organism>
<name>A0A232FNP2_9HYME</name>
<proteinExistence type="predicted"/>
<dbReference type="Proteomes" id="UP000215335">
    <property type="component" value="Unassembled WGS sequence"/>
</dbReference>
<evidence type="ECO:0000313" key="2">
    <source>
        <dbReference type="Proteomes" id="UP000215335"/>
    </source>
</evidence>
<dbReference type="EMBL" id="NNAY01000004">
    <property type="protein sequence ID" value="OXU32183.1"/>
    <property type="molecule type" value="Genomic_DNA"/>
</dbReference>
<comment type="caution">
    <text evidence="1">The sequence shown here is derived from an EMBL/GenBank/DDBJ whole genome shotgun (WGS) entry which is preliminary data.</text>
</comment>
<accession>A0A232FNP2</accession>
<evidence type="ECO:0000313" key="1">
    <source>
        <dbReference type="EMBL" id="OXU32183.1"/>
    </source>
</evidence>
<gene>
    <name evidence="1" type="ORF">TSAR_007977</name>
</gene>
<reference evidence="1 2" key="1">
    <citation type="journal article" date="2017" name="Curr. Biol.">
        <title>The Evolution of Venom by Co-option of Single-Copy Genes.</title>
        <authorList>
            <person name="Martinson E.O."/>
            <person name="Mrinalini"/>
            <person name="Kelkar Y.D."/>
            <person name="Chang C.H."/>
            <person name="Werren J.H."/>
        </authorList>
    </citation>
    <scope>NUCLEOTIDE SEQUENCE [LARGE SCALE GENOMIC DNA]</scope>
    <source>
        <strain evidence="1 2">Alberta</strain>
        <tissue evidence="1">Whole body</tissue>
    </source>
</reference>
<sequence length="28" mass="3406">MIQKKIPIVTVREFCWLISIFSELNYSF</sequence>
<dbReference type="AlphaFoldDB" id="A0A232FNP2"/>
<keyword evidence="2" id="KW-1185">Reference proteome</keyword>